<keyword evidence="3" id="KW-1185">Reference proteome</keyword>
<evidence type="ECO:0000313" key="3">
    <source>
        <dbReference type="Proteomes" id="UP001433268"/>
    </source>
</evidence>
<gene>
    <name evidence="2" type="ORF">PG997_006694</name>
</gene>
<sequence length="115" mass="11470">MPQPGQGGMAGAAKTPATAGIGEDKPKAFDAQGAIGKQFTGMFAQPLLIPRTFHEARILILTFHYGDKGAIGGTAAAIGGPLAKDGMIGKQFTTEGSIGGNVQNAMGGTKGPGSN</sequence>
<feature type="region of interest" description="Disordered" evidence="1">
    <location>
        <begin position="1"/>
        <end position="25"/>
    </location>
</feature>
<evidence type="ECO:0000313" key="2">
    <source>
        <dbReference type="EMBL" id="KAK8085423.1"/>
    </source>
</evidence>
<dbReference type="Proteomes" id="UP001433268">
    <property type="component" value="Unassembled WGS sequence"/>
</dbReference>
<feature type="compositionally biased region" description="Gly residues" evidence="1">
    <location>
        <begin position="1"/>
        <end position="10"/>
    </location>
</feature>
<dbReference type="GeneID" id="92044069"/>
<comment type="caution">
    <text evidence="2">The sequence shown here is derived from an EMBL/GenBank/DDBJ whole genome shotgun (WGS) entry which is preliminary data.</text>
</comment>
<name>A0ABR1WPH2_9PEZI</name>
<protein>
    <submittedName>
        <fullName evidence="2">Uncharacterized protein</fullName>
    </submittedName>
</protein>
<dbReference type="RefSeq" id="XP_066669932.1">
    <property type="nucleotide sequence ID" value="XM_066811009.1"/>
</dbReference>
<dbReference type="EMBL" id="JAQQWN010000005">
    <property type="protein sequence ID" value="KAK8085423.1"/>
    <property type="molecule type" value="Genomic_DNA"/>
</dbReference>
<evidence type="ECO:0000256" key="1">
    <source>
        <dbReference type="SAM" id="MobiDB-lite"/>
    </source>
</evidence>
<accession>A0ABR1WPH2</accession>
<organism evidence="2 3">
    <name type="scientific">Apiospora hydei</name>
    <dbReference type="NCBI Taxonomy" id="1337664"/>
    <lineage>
        <taxon>Eukaryota</taxon>
        <taxon>Fungi</taxon>
        <taxon>Dikarya</taxon>
        <taxon>Ascomycota</taxon>
        <taxon>Pezizomycotina</taxon>
        <taxon>Sordariomycetes</taxon>
        <taxon>Xylariomycetidae</taxon>
        <taxon>Amphisphaeriales</taxon>
        <taxon>Apiosporaceae</taxon>
        <taxon>Apiospora</taxon>
    </lineage>
</organism>
<proteinExistence type="predicted"/>
<reference evidence="2 3" key="1">
    <citation type="submission" date="2023-01" db="EMBL/GenBank/DDBJ databases">
        <title>Analysis of 21 Apiospora genomes using comparative genomics revels a genus with tremendous synthesis potential of carbohydrate active enzymes and secondary metabolites.</title>
        <authorList>
            <person name="Sorensen T."/>
        </authorList>
    </citation>
    <scope>NUCLEOTIDE SEQUENCE [LARGE SCALE GENOMIC DNA]</scope>
    <source>
        <strain evidence="2 3">CBS 114990</strain>
    </source>
</reference>